<dbReference type="EMBL" id="JABWGV010000001">
    <property type="protein sequence ID" value="NVD44067.1"/>
    <property type="molecule type" value="Genomic_DNA"/>
</dbReference>
<organism evidence="7 8">
    <name type="scientific">Qipengyuania atrilutea</name>
    <dbReference type="NCBI Taxonomy" id="2744473"/>
    <lineage>
        <taxon>Bacteria</taxon>
        <taxon>Pseudomonadati</taxon>
        <taxon>Pseudomonadota</taxon>
        <taxon>Alphaproteobacteria</taxon>
        <taxon>Sphingomonadales</taxon>
        <taxon>Erythrobacteraceae</taxon>
        <taxon>Qipengyuania</taxon>
    </lineage>
</organism>
<protein>
    <submittedName>
        <fullName evidence="7">ABC transporter ATP-binding protein</fullName>
    </submittedName>
</protein>
<feature type="domain" description="ABC transporter" evidence="6">
    <location>
        <begin position="3"/>
        <end position="227"/>
    </location>
</feature>
<keyword evidence="1" id="KW-0813">Transport</keyword>
<keyword evidence="4" id="KW-1278">Translocase</keyword>
<dbReference type="InterPro" id="IPR017871">
    <property type="entry name" value="ABC_transporter-like_CS"/>
</dbReference>
<evidence type="ECO:0000256" key="5">
    <source>
        <dbReference type="ARBA" id="ARBA00037066"/>
    </source>
</evidence>
<dbReference type="InterPro" id="IPR003593">
    <property type="entry name" value="AAA+_ATPase"/>
</dbReference>
<dbReference type="Proteomes" id="UP000561438">
    <property type="component" value="Unassembled WGS sequence"/>
</dbReference>
<keyword evidence="2" id="KW-0547">Nucleotide-binding</keyword>
<keyword evidence="3 7" id="KW-0067">ATP-binding</keyword>
<sequence length="245" mass="26041">MSLRAENLTVIGRLANVSCSLERGGITAICGPNGAGKSTLLMALAGLLSADTGRAMLGEERLVSLHLKQRARRIGYLPQSADIAWDVTVRSIVELGRMPHGDSAREPVDTAIAALDLEAFEGRRALTLSGGERARMLLARVLAGEPEWILADEPLAALDIAHQLTLLAHLRRQADGGSGVVIVLHDLALARNHADRVIVLDEGRVAADDIPQRALSEEVIAKVWGVAARWIGEPGAQALVSDLSV</sequence>
<dbReference type="GO" id="GO:0016887">
    <property type="term" value="F:ATP hydrolysis activity"/>
    <property type="evidence" value="ECO:0007669"/>
    <property type="project" value="InterPro"/>
</dbReference>
<reference evidence="7 8" key="1">
    <citation type="submission" date="2020-06" db="EMBL/GenBank/DDBJ databases">
        <title>Altererythrobacter sp. HHU K3-1.</title>
        <authorList>
            <person name="Zhang D."/>
            <person name="Xue H."/>
        </authorList>
    </citation>
    <scope>NUCLEOTIDE SEQUENCE [LARGE SCALE GENOMIC DNA]</scope>
    <source>
        <strain evidence="7 8">HHU K3-1</strain>
    </source>
</reference>
<dbReference type="AlphaFoldDB" id="A0A850H0A2"/>
<dbReference type="Pfam" id="PF00005">
    <property type="entry name" value="ABC_tran"/>
    <property type="match status" value="1"/>
</dbReference>
<dbReference type="PROSITE" id="PS00211">
    <property type="entry name" value="ABC_TRANSPORTER_1"/>
    <property type="match status" value="1"/>
</dbReference>
<evidence type="ECO:0000313" key="8">
    <source>
        <dbReference type="Proteomes" id="UP000561438"/>
    </source>
</evidence>
<evidence type="ECO:0000259" key="6">
    <source>
        <dbReference type="PROSITE" id="PS50893"/>
    </source>
</evidence>
<evidence type="ECO:0000256" key="4">
    <source>
        <dbReference type="ARBA" id="ARBA00022967"/>
    </source>
</evidence>
<dbReference type="SUPFAM" id="SSF52540">
    <property type="entry name" value="P-loop containing nucleoside triphosphate hydrolases"/>
    <property type="match status" value="1"/>
</dbReference>
<dbReference type="SMART" id="SM00382">
    <property type="entry name" value="AAA"/>
    <property type="match status" value="1"/>
</dbReference>
<evidence type="ECO:0000313" key="7">
    <source>
        <dbReference type="EMBL" id="NVD44067.1"/>
    </source>
</evidence>
<dbReference type="PANTHER" id="PTHR42794">
    <property type="entry name" value="HEMIN IMPORT ATP-BINDING PROTEIN HMUV"/>
    <property type="match status" value="1"/>
</dbReference>
<comment type="function">
    <text evidence="5">Part of the ABC transporter complex HmuTUV involved in hemin import. Responsible for energy coupling to the transport system.</text>
</comment>
<keyword evidence="8" id="KW-1185">Reference proteome</keyword>
<dbReference type="InterPro" id="IPR003439">
    <property type="entry name" value="ABC_transporter-like_ATP-bd"/>
</dbReference>
<dbReference type="InterPro" id="IPR027417">
    <property type="entry name" value="P-loop_NTPase"/>
</dbReference>
<dbReference type="PANTHER" id="PTHR42794:SF1">
    <property type="entry name" value="HEMIN IMPORT ATP-BINDING PROTEIN HMUV"/>
    <property type="match status" value="1"/>
</dbReference>
<dbReference type="PROSITE" id="PS50893">
    <property type="entry name" value="ABC_TRANSPORTER_2"/>
    <property type="match status" value="1"/>
</dbReference>
<gene>
    <name evidence="7" type="ORF">HUV48_03420</name>
</gene>
<name>A0A850H0A2_9SPHN</name>
<evidence type="ECO:0000256" key="3">
    <source>
        <dbReference type="ARBA" id="ARBA00022840"/>
    </source>
</evidence>
<comment type="caution">
    <text evidence="7">The sequence shown here is derived from an EMBL/GenBank/DDBJ whole genome shotgun (WGS) entry which is preliminary data.</text>
</comment>
<evidence type="ECO:0000256" key="2">
    <source>
        <dbReference type="ARBA" id="ARBA00022741"/>
    </source>
</evidence>
<proteinExistence type="predicted"/>
<dbReference type="GO" id="GO:0005524">
    <property type="term" value="F:ATP binding"/>
    <property type="evidence" value="ECO:0007669"/>
    <property type="project" value="UniProtKB-KW"/>
</dbReference>
<evidence type="ECO:0000256" key="1">
    <source>
        <dbReference type="ARBA" id="ARBA00022448"/>
    </source>
</evidence>
<dbReference type="Gene3D" id="3.40.50.300">
    <property type="entry name" value="P-loop containing nucleotide triphosphate hydrolases"/>
    <property type="match status" value="1"/>
</dbReference>
<accession>A0A850H0A2</accession>
<dbReference type="RefSeq" id="WP_176266347.1">
    <property type="nucleotide sequence ID" value="NZ_JABWGV010000001.1"/>
</dbReference>